<organism evidence="1 2">
    <name type="scientific">Fusarium torreyae</name>
    <dbReference type="NCBI Taxonomy" id="1237075"/>
    <lineage>
        <taxon>Eukaryota</taxon>
        <taxon>Fungi</taxon>
        <taxon>Dikarya</taxon>
        <taxon>Ascomycota</taxon>
        <taxon>Pezizomycotina</taxon>
        <taxon>Sordariomycetes</taxon>
        <taxon>Hypocreomycetidae</taxon>
        <taxon>Hypocreales</taxon>
        <taxon>Nectriaceae</taxon>
        <taxon>Fusarium</taxon>
    </lineage>
</organism>
<dbReference type="PANTHER" id="PTHR43975">
    <property type="entry name" value="ZGC:101858"/>
    <property type="match status" value="1"/>
</dbReference>
<dbReference type="InterPro" id="IPR002347">
    <property type="entry name" value="SDR_fam"/>
</dbReference>
<dbReference type="AlphaFoldDB" id="A0A9W8V998"/>
<dbReference type="OrthoDB" id="1933717at2759"/>
<evidence type="ECO:0008006" key="3">
    <source>
        <dbReference type="Google" id="ProtNLM"/>
    </source>
</evidence>
<evidence type="ECO:0000313" key="1">
    <source>
        <dbReference type="EMBL" id="KAJ4251390.1"/>
    </source>
</evidence>
<gene>
    <name evidence="1" type="ORF">NW762_011372</name>
</gene>
<dbReference type="Proteomes" id="UP001152049">
    <property type="component" value="Unassembled WGS sequence"/>
</dbReference>
<dbReference type="EMBL" id="JAOQAZ010000028">
    <property type="protein sequence ID" value="KAJ4251390.1"/>
    <property type="molecule type" value="Genomic_DNA"/>
</dbReference>
<comment type="caution">
    <text evidence="1">The sequence shown here is derived from an EMBL/GenBank/DDBJ whole genome shotgun (WGS) entry which is preliminary data.</text>
</comment>
<reference evidence="1" key="1">
    <citation type="submission" date="2022-09" db="EMBL/GenBank/DDBJ databases">
        <title>Fusarium specimens isolated from Avocado Roots.</title>
        <authorList>
            <person name="Stajich J."/>
            <person name="Roper C."/>
            <person name="Heimlech-Rivalta G."/>
        </authorList>
    </citation>
    <scope>NUCLEOTIDE SEQUENCE</scope>
    <source>
        <strain evidence="1">CF00136</strain>
    </source>
</reference>
<keyword evidence="2" id="KW-1185">Reference proteome</keyword>
<dbReference type="CDD" id="cd05233">
    <property type="entry name" value="SDR_c"/>
    <property type="match status" value="1"/>
</dbReference>
<accession>A0A9W8V998</accession>
<dbReference type="PANTHER" id="PTHR43975:SF2">
    <property type="entry name" value="EG:BACR7A4.14 PROTEIN-RELATED"/>
    <property type="match status" value="1"/>
</dbReference>
<dbReference type="Pfam" id="PF00106">
    <property type="entry name" value="adh_short"/>
    <property type="match status" value="1"/>
</dbReference>
<name>A0A9W8V998_9HYPO</name>
<evidence type="ECO:0000313" key="2">
    <source>
        <dbReference type="Proteomes" id="UP001152049"/>
    </source>
</evidence>
<protein>
    <recommendedName>
        <fullName evidence="3">NAD(P)-binding protein</fullName>
    </recommendedName>
</protein>
<dbReference type="SUPFAM" id="SSF51735">
    <property type="entry name" value="NAD(P)-binding Rossmann-fold domains"/>
    <property type="match status" value="1"/>
</dbReference>
<dbReference type="PRINTS" id="PR00081">
    <property type="entry name" value="GDHRDH"/>
</dbReference>
<dbReference type="InterPro" id="IPR036291">
    <property type="entry name" value="NAD(P)-bd_dom_sf"/>
</dbReference>
<proteinExistence type="predicted"/>
<dbReference type="Gene3D" id="3.40.50.720">
    <property type="entry name" value="NAD(P)-binding Rossmann-like Domain"/>
    <property type="match status" value="1"/>
</dbReference>
<sequence length="194" mass="21599">MYDSLSEGLKGRLDILVNNAAHMEPYESFLETHPDVYWRTWEVNVHGLVNMARAFLPSLLASYTSNGGLCTMVNVASSGALSVRPGSSAYRTSKLVVQRRTEAVQVEYTDQGLLAYCVSPGSINAEITKTAPESVRNAFSDKPDVAGDTIVWLGANRKDWLRGRHVSCVWDIEEVMQKKDEIIPGDTLRLRMTF</sequence>